<accession>A0ABD2YUE5</accession>
<dbReference type="PANTHER" id="PTHR10775">
    <property type="entry name" value="OS08G0208400 PROTEIN"/>
    <property type="match status" value="1"/>
</dbReference>
<dbReference type="Proteomes" id="UP001630127">
    <property type="component" value="Unassembled WGS sequence"/>
</dbReference>
<dbReference type="PANTHER" id="PTHR10775:SF188">
    <property type="entry name" value="TRANSPOSASE-ASSOCIATED DOMAIN-CONTAINING PROTEIN"/>
    <property type="match status" value="1"/>
</dbReference>
<organism evidence="1 2">
    <name type="scientific">Cinchona calisaya</name>
    <dbReference type="NCBI Taxonomy" id="153742"/>
    <lineage>
        <taxon>Eukaryota</taxon>
        <taxon>Viridiplantae</taxon>
        <taxon>Streptophyta</taxon>
        <taxon>Embryophyta</taxon>
        <taxon>Tracheophyta</taxon>
        <taxon>Spermatophyta</taxon>
        <taxon>Magnoliopsida</taxon>
        <taxon>eudicotyledons</taxon>
        <taxon>Gunneridae</taxon>
        <taxon>Pentapetalae</taxon>
        <taxon>asterids</taxon>
        <taxon>lamiids</taxon>
        <taxon>Gentianales</taxon>
        <taxon>Rubiaceae</taxon>
        <taxon>Cinchonoideae</taxon>
        <taxon>Cinchoneae</taxon>
        <taxon>Cinchona</taxon>
    </lineage>
</organism>
<gene>
    <name evidence="1" type="ORF">ACH5RR_029200</name>
</gene>
<evidence type="ECO:0000313" key="2">
    <source>
        <dbReference type="Proteomes" id="UP001630127"/>
    </source>
</evidence>
<comment type="caution">
    <text evidence="1">The sequence shown here is derived from an EMBL/GenBank/DDBJ whole genome shotgun (WGS) entry which is preliminary data.</text>
</comment>
<dbReference type="AlphaFoldDB" id="A0ABD2YUE5"/>
<name>A0ABD2YUE5_9GENT</name>
<proteinExistence type="predicted"/>
<reference evidence="1 2" key="1">
    <citation type="submission" date="2024-11" db="EMBL/GenBank/DDBJ databases">
        <title>A near-complete genome assembly of Cinchona calisaya.</title>
        <authorList>
            <person name="Lian D.C."/>
            <person name="Zhao X.W."/>
            <person name="Wei L."/>
        </authorList>
    </citation>
    <scope>NUCLEOTIDE SEQUENCE [LARGE SCALE GENOMIC DNA]</scope>
    <source>
        <tissue evidence="1">Nenye</tissue>
    </source>
</reference>
<keyword evidence="2" id="KW-1185">Reference proteome</keyword>
<sequence length="143" mass="16604">MVGMLEDAMGMHIDRVDENQTSGDPRDQLPKPNEETIQFLKLLENAEKQLYCEEYTKLSFITHLMQLKVESNWTNKSFTSLLQLFKRALLKPSNLLESYGEANKITEDLGFMCKTYDACPNNCMLFMVEDEEKDKCEICETSR</sequence>
<evidence type="ECO:0000313" key="1">
    <source>
        <dbReference type="EMBL" id="KAL3509799.1"/>
    </source>
</evidence>
<protein>
    <submittedName>
        <fullName evidence="1">Uncharacterized protein</fullName>
    </submittedName>
</protein>
<dbReference type="EMBL" id="JBJUIK010000012">
    <property type="protein sequence ID" value="KAL3509799.1"/>
    <property type="molecule type" value="Genomic_DNA"/>
</dbReference>